<dbReference type="Proteomes" id="UP000196125">
    <property type="component" value="Unassembled WGS sequence"/>
</dbReference>
<evidence type="ECO:0000313" key="5">
    <source>
        <dbReference type="Proteomes" id="UP001283366"/>
    </source>
</evidence>
<evidence type="ECO:0000256" key="1">
    <source>
        <dbReference type="SAM" id="SignalP"/>
    </source>
</evidence>
<dbReference type="OrthoDB" id="886764at2"/>
<organism evidence="3 4">
    <name type="scientific">Vibrio mangrovi</name>
    <dbReference type="NCBI Taxonomy" id="474394"/>
    <lineage>
        <taxon>Bacteria</taxon>
        <taxon>Pseudomonadati</taxon>
        <taxon>Pseudomonadota</taxon>
        <taxon>Gammaproteobacteria</taxon>
        <taxon>Vibrionales</taxon>
        <taxon>Vibrionaceae</taxon>
        <taxon>Vibrio</taxon>
    </lineage>
</organism>
<evidence type="ECO:0008006" key="6">
    <source>
        <dbReference type="Google" id="ProtNLM"/>
    </source>
</evidence>
<sequence length="111" mass="12294">MWKLVFSAVLSSSLLLNGCAPSQTSSIPDLGGNCDKIASYNIDFKRFDEVAQQLVHATGCMIETDLSKYGHIQPHRIRGTMSIRQALRIAIQGTPLKIIHEEKNKITIGQQ</sequence>
<dbReference type="EMBL" id="JAWRCO010000002">
    <property type="protein sequence ID" value="MDW6005080.1"/>
    <property type="molecule type" value="Genomic_DNA"/>
</dbReference>
<dbReference type="EMBL" id="FXXI01000006">
    <property type="protein sequence ID" value="SMS01848.1"/>
    <property type="molecule type" value="Genomic_DNA"/>
</dbReference>
<dbReference type="Proteomes" id="UP001283366">
    <property type="component" value="Unassembled WGS sequence"/>
</dbReference>
<name>A0A1Y6IW49_9VIBR</name>
<keyword evidence="5" id="KW-1185">Reference proteome</keyword>
<accession>A0A1Y6IW49</accession>
<protein>
    <recommendedName>
        <fullName evidence="6">Secretin/TonB short N-terminal domain-containing protein</fullName>
    </recommendedName>
</protein>
<feature type="chain" id="PRO_5012554500" description="Secretin/TonB short N-terminal domain-containing protein" evidence="1">
    <location>
        <begin position="23"/>
        <end position="111"/>
    </location>
</feature>
<evidence type="ECO:0000313" key="4">
    <source>
        <dbReference type="Proteomes" id="UP000196125"/>
    </source>
</evidence>
<evidence type="ECO:0000313" key="3">
    <source>
        <dbReference type="EMBL" id="SMS01848.1"/>
    </source>
</evidence>
<evidence type="ECO:0000313" key="2">
    <source>
        <dbReference type="EMBL" id="MDW6005080.1"/>
    </source>
</evidence>
<proteinExistence type="predicted"/>
<feature type="signal peptide" evidence="1">
    <location>
        <begin position="1"/>
        <end position="22"/>
    </location>
</feature>
<dbReference type="RefSeq" id="WP_143693250.1">
    <property type="nucleotide sequence ID" value="NZ_AP024884.1"/>
</dbReference>
<gene>
    <name evidence="2" type="ORF">SBX37_19645</name>
    <name evidence="3" type="ORF">VIM7927_03156</name>
</gene>
<dbReference type="AlphaFoldDB" id="A0A1Y6IW49"/>
<dbReference type="Gene3D" id="3.55.50.30">
    <property type="match status" value="1"/>
</dbReference>
<keyword evidence="1" id="KW-0732">Signal</keyword>
<reference evidence="3 4" key="1">
    <citation type="submission" date="2017-05" db="EMBL/GenBank/DDBJ databases">
        <authorList>
            <person name="Song R."/>
            <person name="Chenine A.L."/>
            <person name="Ruprecht R.M."/>
        </authorList>
    </citation>
    <scope>NUCLEOTIDE SEQUENCE [LARGE SCALE GENOMIC DNA]</scope>
    <source>
        <strain evidence="3 4">CECT 7927</strain>
    </source>
</reference>
<reference evidence="2 5" key="2">
    <citation type="submission" date="2023-11" db="EMBL/GenBank/DDBJ databases">
        <title>Plant-associative lifestyle of Vibrio porteresiae and its evolutionary dynamics.</title>
        <authorList>
            <person name="Rameshkumar N."/>
            <person name="Kirti K."/>
        </authorList>
    </citation>
    <scope>NUCLEOTIDE SEQUENCE [LARGE SCALE GENOMIC DNA]</scope>
    <source>
        <strain evidence="2 5">MSSRF38</strain>
    </source>
</reference>